<dbReference type="PROSITE" id="PS01326">
    <property type="entry name" value="DAP_EPIMERASE"/>
    <property type="match status" value="1"/>
</dbReference>
<dbReference type="HAMAP" id="MF_00197">
    <property type="entry name" value="DAP_epimerase"/>
    <property type="match status" value="1"/>
</dbReference>
<gene>
    <name evidence="8 10" type="primary">dapF</name>
    <name evidence="10" type="ORF">GCM10009749_07110</name>
</gene>
<dbReference type="InterPro" id="IPR001653">
    <property type="entry name" value="DAP_epimerase_DapF"/>
</dbReference>
<keyword evidence="6 8" id="KW-0413">Isomerase</keyword>
<dbReference type="PANTHER" id="PTHR31689:SF0">
    <property type="entry name" value="DIAMINOPIMELATE EPIMERASE"/>
    <property type="match status" value="1"/>
</dbReference>
<evidence type="ECO:0000256" key="5">
    <source>
        <dbReference type="ARBA" id="ARBA00023154"/>
    </source>
</evidence>
<dbReference type="NCBIfam" id="TIGR00652">
    <property type="entry name" value="DapF"/>
    <property type="match status" value="1"/>
</dbReference>
<proteinExistence type="inferred from homology"/>
<comment type="function">
    <text evidence="8">Catalyzes the stereoinversion of LL-2,6-diaminopimelate (L,L-DAP) to meso-diaminopimelate (meso-DAP), a precursor of L-lysine and an essential component of the bacterial peptidoglycan.</text>
</comment>
<feature type="site" description="Could be important to modulate the pK values of the two catalytic cysteine residues" evidence="8">
    <location>
        <position position="167"/>
    </location>
</feature>
<accession>A0ABN2LX38</accession>
<feature type="site" description="Could be important to modulate the pK values of the two catalytic cysteine residues" evidence="8">
    <location>
        <position position="222"/>
    </location>
</feature>
<evidence type="ECO:0000256" key="4">
    <source>
        <dbReference type="ARBA" id="ARBA00022605"/>
    </source>
</evidence>
<keyword evidence="5 8" id="KW-0457">Lysine biosynthesis</keyword>
<comment type="caution">
    <text evidence="10">The sequence shown here is derived from an EMBL/GenBank/DDBJ whole genome shotgun (WGS) entry which is preliminary data.</text>
</comment>
<dbReference type="EC" id="5.1.1.7" evidence="3 8"/>
<feature type="active site" description="Proton donor" evidence="8">
    <location>
        <position position="88"/>
    </location>
</feature>
<dbReference type="RefSeq" id="WP_344293497.1">
    <property type="nucleotide sequence ID" value="NZ_BAAANJ010000002.1"/>
</dbReference>
<evidence type="ECO:0000256" key="8">
    <source>
        <dbReference type="HAMAP-Rule" id="MF_00197"/>
    </source>
</evidence>
<evidence type="ECO:0000256" key="7">
    <source>
        <dbReference type="ARBA" id="ARBA00051712"/>
    </source>
</evidence>
<sequence length="293" mass="30715">MSFDLRFTKGQGTGNDFVLFSDPEGESELTPAQIAAICDRQFGVGADGVIRAVRSVNLDAGAAALAENPHAAWFMDYSNADGSVSEMCGNGIRVYTKYLLDQGLADLHAGDEIAIGTRAGVRTVSRTANGFQADLGLWRLDGGEPLVRAKQLPVARPGLGIDVGNPHIVVALADDDELESLDLGYQPIVDPEPVHGANIEFVVPAEPLVEDGVGRIRMRVHERGSGETLSCGTGAVASALAVRHWAGAGAPNDWRVQVPGGVLGVRMFPADDGEHVALSGPAELVFDGVLTLA</sequence>
<dbReference type="PANTHER" id="PTHR31689">
    <property type="entry name" value="DIAMINOPIMELATE EPIMERASE, CHLOROPLASTIC"/>
    <property type="match status" value="1"/>
</dbReference>
<organism evidence="10 11">
    <name type="scientific">Agromyces neolithicus</name>
    <dbReference type="NCBI Taxonomy" id="269420"/>
    <lineage>
        <taxon>Bacteria</taxon>
        <taxon>Bacillati</taxon>
        <taxon>Actinomycetota</taxon>
        <taxon>Actinomycetes</taxon>
        <taxon>Micrococcales</taxon>
        <taxon>Microbacteriaceae</taxon>
        <taxon>Agromyces</taxon>
    </lineage>
</organism>
<comment type="similarity">
    <text evidence="2 8">Belongs to the diaminopimelate epimerase family.</text>
</comment>
<feature type="binding site" evidence="8">
    <location>
        <position position="79"/>
    </location>
    <ligand>
        <name>substrate</name>
    </ligand>
</feature>
<keyword evidence="4 8" id="KW-0028">Amino-acid biosynthesis</keyword>
<protein>
    <recommendedName>
        <fullName evidence="3 8">Diaminopimelate epimerase</fullName>
        <shortName evidence="8">DAP epimerase</shortName>
        <ecNumber evidence="3 8">5.1.1.7</ecNumber>
    </recommendedName>
    <alternativeName>
        <fullName evidence="8">PLP-independent amino acid racemase</fullName>
    </alternativeName>
</protein>
<evidence type="ECO:0000313" key="10">
    <source>
        <dbReference type="EMBL" id="GAA1801594.1"/>
    </source>
</evidence>
<feature type="binding site" evidence="8">
    <location>
        <begin position="222"/>
        <end position="223"/>
    </location>
    <ligand>
        <name>substrate</name>
    </ligand>
</feature>
<evidence type="ECO:0000256" key="9">
    <source>
        <dbReference type="PROSITE-ProRule" id="PRU10125"/>
    </source>
</evidence>
<name>A0ABN2LX38_9MICO</name>
<dbReference type="Pfam" id="PF01678">
    <property type="entry name" value="DAP_epimerase"/>
    <property type="match status" value="2"/>
</dbReference>
<feature type="active site" description="Proton acceptor" evidence="8">
    <location>
        <position position="231"/>
    </location>
</feature>
<evidence type="ECO:0000256" key="2">
    <source>
        <dbReference type="ARBA" id="ARBA00010219"/>
    </source>
</evidence>
<dbReference type="InterPro" id="IPR018510">
    <property type="entry name" value="DAP_epimerase_AS"/>
</dbReference>
<dbReference type="EMBL" id="BAAANJ010000002">
    <property type="protein sequence ID" value="GAA1801594.1"/>
    <property type="molecule type" value="Genomic_DNA"/>
</dbReference>
<feature type="binding site" evidence="8">
    <location>
        <begin position="89"/>
        <end position="90"/>
    </location>
    <ligand>
        <name>substrate</name>
    </ligand>
</feature>
<dbReference type="Gene3D" id="3.10.310.10">
    <property type="entry name" value="Diaminopimelate Epimerase, Chain A, domain 1"/>
    <property type="match status" value="2"/>
</dbReference>
<reference evidence="10 11" key="1">
    <citation type="journal article" date="2019" name="Int. J. Syst. Evol. Microbiol.">
        <title>The Global Catalogue of Microorganisms (GCM) 10K type strain sequencing project: providing services to taxonomists for standard genome sequencing and annotation.</title>
        <authorList>
            <consortium name="The Broad Institute Genomics Platform"/>
            <consortium name="The Broad Institute Genome Sequencing Center for Infectious Disease"/>
            <person name="Wu L."/>
            <person name="Ma J."/>
        </authorList>
    </citation>
    <scope>NUCLEOTIDE SEQUENCE [LARGE SCALE GENOMIC DNA]</scope>
    <source>
        <strain evidence="10 11">JCM 14322</strain>
    </source>
</reference>
<feature type="binding site" evidence="8">
    <location>
        <position position="198"/>
    </location>
    <ligand>
        <name>substrate</name>
    </ligand>
</feature>
<keyword evidence="11" id="KW-1185">Reference proteome</keyword>
<feature type="binding site" evidence="8">
    <location>
        <position position="15"/>
    </location>
    <ligand>
        <name>substrate</name>
    </ligand>
</feature>
<comment type="subunit">
    <text evidence="8">Homodimer.</text>
</comment>
<evidence type="ECO:0000256" key="3">
    <source>
        <dbReference type="ARBA" id="ARBA00013080"/>
    </source>
</evidence>
<evidence type="ECO:0000256" key="1">
    <source>
        <dbReference type="ARBA" id="ARBA00005196"/>
    </source>
</evidence>
<comment type="pathway">
    <text evidence="1 8">Amino-acid biosynthesis; L-lysine biosynthesis via DAP pathway; DL-2,6-diaminopimelate from LL-2,6-diaminopimelate: step 1/1.</text>
</comment>
<keyword evidence="8" id="KW-0963">Cytoplasm</keyword>
<feature type="active site" evidence="9">
    <location>
        <position position="88"/>
    </location>
</feature>
<comment type="caution">
    <text evidence="8">Lacks conserved residue(s) required for the propagation of feature annotation.</text>
</comment>
<comment type="catalytic activity">
    <reaction evidence="7 8">
        <text>(2S,6S)-2,6-diaminopimelate = meso-2,6-diaminopimelate</text>
        <dbReference type="Rhea" id="RHEA:15393"/>
        <dbReference type="ChEBI" id="CHEBI:57609"/>
        <dbReference type="ChEBI" id="CHEBI:57791"/>
        <dbReference type="EC" id="5.1.1.7"/>
    </reaction>
</comment>
<feature type="binding site" evidence="8">
    <location>
        <begin position="232"/>
        <end position="233"/>
    </location>
    <ligand>
        <name>substrate</name>
    </ligand>
</feature>
<evidence type="ECO:0000256" key="6">
    <source>
        <dbReference type="ARBA" id="ARBA00023235"/>
    </source>
</evidence>
<dbReference type="Proteomes" id="UP001500002">
    <property type="component" value="Unassembled WGS sequence"/>
</dbReference>
<comment type="subcellular location">
    <subcellularLocation>
        <location evidence="8">Cytoplasm</location>
    </subcellularLocation>
</comment>
<dbReference type="SUPFAM" id="SSF54506">
    <property type="entry name" value="Diaminopimelate epimerase-like"/>
    <property type="match status" value="2"/>
</dbReference>
<feature type="binding site" evidence="8">
    <location>
        <position position="165"/>
    </location>
    <ligand>
        <name>substrate</name>
    </ligand>
</feature>
<evidence type="ECO:0000313" key="11">
    <source>
        <dbReference type="Proteomes" id="UP001500002"/>
    </source>
</evidence>